<reference evidence="2" key="1">
    <citation type="submission" date="2024-02" db="UniProtKB">
        <authorList>
            <consortium name="WormBaseParasite"/>
        </authorList>
    </citation>
    <scope>IDENTIFICATION</scope>
</reference>
<protein>
    <submittedName>
        <fullName evidence="2">Uncharacterized protein</fullName>
    </submittedName>
</protein>
<proteinExistence type="predicted"/>
<sequence length="296" mass="34046">MDWTVLDVSLNEDSSETTTKRAILNMDVMVRMKEAEKGQQEIWIGYTPNERTYAALVDYQIKHLDEVIFAKERALWCPETNKKNTEHSDFVAEYCVFHGHSRWKNANGVKVEVRSIELLPIIDMTQKDAYRNFLVKSGEHNFYVNTRILAEHYGGTFFDQWNAMQKFGHVGANISDDRSMRFLFDACVRYDRLVIHDGNFMNIGWCALSIGSEKLMRAVEQFVIDLKGMHPVKKIEISAELLCARLFHSATNQLGPPAVAHRKILEYAHQNNLSLDYLHPALQALSIVTPEHIITT</sequence>
<accession>A0AAF3EZB7</accession>
<dbReference type="Proteomes" id="UP000887575">
    <property type="component" value="Unassembled WGS sequence"/>
</dbReference>
<keyword evidence="1" id="KW-1185">Reference proteome</keyword>
<name>A0AAF3EZB7_9BILA</name>
<organism evidence="1 2">
    <name type="scientific">Mesorhabditis belari</name>
    <dbReference type="NCBI Taxonomy" id="2138241"/>
    <lineage>
        <taxon>Eukaryota</taxon>
        <taxon>Metazoa</taxon>
        <taxon>Ecdysozoa</taxon>
        <taxon>Nematoda</taxon>
        <taxon>Chromadorea</taxon>
        <taxon>Rhabditida</taxon>
        <taxon>Rhabditina</taxon>
        <taxon>Rhabditomorpha</taxon>
        <taxon>Rhabditoidea</taxon>
        <taxon>Rhabditidae</taxon>
        <taxon>Mesorhabditinae</taxon>
        <taxon>Mesorhabditis</taxon>
    </lineage>
</organism>
<dbReference type="AlphaFoldDB" id="A0AAF3EZB7"/>
<dbReference type="WBParaSite" id="MBELARI_LOCUS19554">
    <property type="protein sequence ID" value="MBELARI_LOCUS19554"/>
    <property type="gene ID" value="MBELARI_LOCUS19554"/>
</dbReference>
<evidence type="ECO:0000313" key="2">
    <source>
        <dbReference type="WBParaSite" id="MBELARI_LOCUS19554"/>
    </source>
</evidence>
<evidence type="ECO:0000313" key="1">
    <source>
        <dbReference type="Proteomes" id="UP000887575"/>
    </source>
</evidence>